<dbReference type="Proteomes" id="UP001060215">
    <property type="component" value="Chromosome 8"/>
</dbReference>
<evidence type="ECO:0000313" key="1">
    <source>
        <dbReference type="EMBL" id="KAI7999769.1"/>
    </source>
</evidence>
<comment type="caution">
    <text evidence="1">The sequence shown here is derived from an EMBL/GenBank/DDBJ whole genome shotgun (WGS) entry which is preliminary data.</text>
</comment>
<reference evidence="1 2" key="1">
    <citation type="journal article" date="2022" name="Plant J.">
        <title>Chromosome-level genome of Camellia lanceoleosa provides a valuable resource for understanding genome evolution and self-incompatibility.</title>
        <authorList>
            <person name="Gong W."/>
            <person name="Xiao S."/>
            <person name="Wang L."/>
            <person name="Liao Z."/>
            <person name="Chang Y."/>
            <person name="Mo W."/>
            <person name="Hu G."/>
            <person name="Li W."/>
            <person name="Zhao G."/>
            <person name="Zhu H."/>
            <person name="Hu X."/>
            <person name="Ji K."/>
            <person name="Xiang X."/>
            <person name="Song Q."/>
            <person name="Yuan D."/>
            <person name="Jin S."/>
            <person name="Zhang L."/>
        </authorList>
    </citation>
    <scope>NUCLEOTIDE SEQUENCE [LARGE SCALE GENOMIC DNA]</scope>
    <source>
        <strain evidence="1">SQ_2022a</strain>
    </source>
</reference>
<name>A0ACC0GGS9_9ERIC</name>
<proteinExistence type="predicted"/>
<protein>
    <submittedName>
        <fullName evidence="1">Uncharacterized protein</fullName>
    </submittedName>
</protein>
<gene>
    <name evidence="1" type="ORF">LOK49_LG09G02028</name>
</gene>
<accession>A0ACC0GGS9</accession>
<organism evidence="1 2">
    <name type="scientific">Camellia lanceoleosa</name>
    <dbReference type="NCBI Taxonomy" id="1840588"/>
    <lineage>
        <taxon>Eukaryota</taxon>
        <taxon>Viridiplantae</taxon>
        <taxon>Streptophyta</taxon>
        <taxon>Embryophyta</taxon>
        <taxon>Tracheophyta</taxon>
        <taxon>Spermatophyta</taxon>
        <taxon>Magnoliopsida</taxon>
        <taxon>eudicotyledons</taxon>
        <taxon>Gunneridae</taxon>
        <taxon>Pentapetalae</taxon>
        <taxon>asterids</taxon>
        <taxon>Ericales</taxon>
        <taxon>Theaceae</taxon>
        <taxon>Camellia</taxon>
    </lineage>
</organism>
<dbReference type="EMBL" id="CM045765">
    <property type="protein sequence ID" value="KAI7999769.1"/>
    <property type="molecule type" value="Genomic_DNA"/>
</dbReference>
<keyword evidence="2" id="KW-1185">Reference proteome</keyword>
<evidence type="ECO:0000313" key="2">
    <source>
        <dbReference type="Proteomes" id="UP001060215"/>
    </source>
</evidence>
<sequence>MAMLCVCENNRESIPPSMSKQPDTIGAVSTIPTKKKEQQPEPEFLYKTSPTSFIQYQFQTAQLFLFLPTFWSPM</sequence>